<keyword evidence="8" id="KW-0175">Coiled coil</keyword>
<evidence type="ECO:0000256" key="3">
    <source>
        <dbReference type="ARBA" id="ARBA00022553"/>
    </source>
</evidence>
<keyword evidence="3" id="KW-0597">Phosphoprotein</keyword>
<dbReference type="Gene3D" id="3.40.50.720">
    <property type="entry name" value="NAD(P)-binding Rossmann-like Domain"/>
    <property type="match status" value="1"/>
</dbReference>
<evidence type="ECO:0000313" key="13">
    <source>
        <dbReference type="Proteomes" id="UP001552527"/>
    </source>
</evidence>
<dbReference type="SMART" id="SM00822">
    <property type="entry name" value="PKS_KR"/>
    <property type="match status" value="1"/>
</dbReference>
<evidence type="ECO:0000256" key="1">
    <source>
        <dbReference type="ARBA" id="ARBA00001957"/>
    </source>
</evidence>
<dbReference type="SUPFAM" id="SSF55048">
    <property type="entry name" value="Probable ACP-binding domain of malonyl-CoA ACP transacylase"/>
    <property type="match status" value="1"/>
</dbReference>
<dbReference type="SMART" id="SM00827">
    <property type="entry name" value="PKS_AT"/>
    <property type="match status" value="1"/>
</dbReference>
<sequence>MAMSSEKLMEALRTSLKEAERLRRRNRELTEAAHEPIAVVGMACRYPGGADSPEDLWRLVASGTDAVGPFPEDRGWDLAALYDPDPESEGTTYCAEGGFLTGVADFDAAFFGISPREAAVMDPQQRQLLETSWEALERTGLDPRSLRGSGTGVYVGAAHAEYATDPRRVPAGSEGYLLTGSADAVLSGRISYVLGLEGPSMTVETACSSSLVAVHLAVAALRRGECGLALAGGVAVMPDAAAFVEFSRQKGLAADGRCKAFSADADGTGWAEGVGVLVLERLSDAVRGGRTVHAVIRGTAVNQDGASNGLTAPNGPSQQRVIRQALADAGLQPEDVDAVEAHGTGTRLGDPIEAQALLDVYGPGRPDGRPLWLGSLKSNLGHAQAAAGVGGVVKMVEALRHGLLPRTLHADEPTPHVDWSSGRVRLLTEPTPWPATASRPRRAGVSAFGVGGTNAHVVLEEPPAPPPAAPPAGPAPSRCVPWFVSGRTADALRAQASRLREHTDAAPAADPHDLGHALAATRSAFEHRAAVLGGTPDERAAALDALAAGEDHPALVRGVSRRDAKTAFLFTGQGSQRLRMGRELHAAHPVFAEAFDAVAARLDPALDRPLAELLDDEEALHRTQNAQAALFALQTALFRLLEDWGMRPDVLLGHSVGSIAAAHAAGVLDLDDACALVAARGRLMQALPPGGAMLSVRAGEDEIRELLGADPQVDVAAVNGPRSVVVSGAAASVERVAAALRELGHRTKPLTVSHAFHSPLMEPMLTQFRALADRLTYRAPRIPVVSDTTGRRATGDDLRTGAYWARHVRGTVRFADAVRTARDLGAATFVELGPDAVLCAAAEEILADRADPGTVPLLRRGRSETATLLRGVVTAFTRGAPLDRARLFAPRPAHAPAVPLPVYAWQHRRYWIEPAARTPGGSAGPRRYRITWRPVPAGPHGPHGAWLLVEARPGSAAGDAAARALTARGATVHRLAADPATADRTTLAAALRHAHDGTAGGPQGVLSLLGLDEDEPHPATPGTAAGTDPVPAGVRATLSLAQALSDGPVTARLWCATRAAVAVSPGDPPGVAGAALWGLGRTAALELPALWGGLVDLPAQPDDTDWDRLASALTGSEDQVAVRAGGLHGRRLTPAPPAGAAPYRPRGTVLITGGTGALGGRLARRLAREGADHLLLVGRRGRRAPGADALEAELLALGAKVTFAACDVADRDALAAVLAAVPADTPLRAVFHAAGVPQLAPLTGTGPDLLREVYGGKAAGALHLDELTRPLELEAFVLYASGAGVWGSGGQSAYGAANAALDALAERRRGEGLPATSVAWGLWGGGGMGDLGDGAGTAHLRRRGVRPMDPEDALTELFAAVGAGEATVTVTDTDWTRFAAGFTAYRPSPLIGELAGRPGPAPGPGPDRDDTDPATPGPAGPAPRDLRRELAALGPAARTAALRTVVCTEAAAVLGLDGPDDVATDTPFTHSGFDSLAVTRLRRRLAGATGTDLPPETLLEHDTPKALTAHLADLLARRTPDAPHTATGSTLAALYRAALDDGRVGDAVDALSAVAALRPVFTTATRPPAEPLRLAEGPDDGPLLVALAGTAAVSGPAEFTAFAAALDGRRTLLALPQPGFRTGEPLPDSLAALCEAHADSLAEHTAGRPYVLIGHSAGANLAHALTRHLESSGRTGPAGLVLADVYTPRDPGAMGVWRDVMLRWATDRAVVPLDDTRLTAMGAYHRLLLDWTPRPTRAPVLHLRAGLPMAAWTDPDRDWRSVWDGAHTTADVPGNHFTMMTEHAPDTARAVDAWTGALPGGDR</sequence>
<dbReference type="InterPro" id="IPR020841">
    <property type="entry name" value="PKS_Beta-ketoAc_synthase_dom"/>
</dbReference>
<dbReference type="Pfam" id="PF00550">
    <property type="entry name" value="PP-binding"/>
    <property type="match status" value="1"/>
</dbReference>
<dbReference type="SUPFAM" id="SSF47336">
    <property type="entry name" value="ACP-like"/>
    <property type="match status" value="1"/>
</dbReference>
<dbReference type="InterPro" id="IPR036291">
    <property type="entry name" value="NAD(P)-bd_dom_sf"/>
</dbReference>
<dbReference type="PANTHER" id="PTHR43775:SF51">
    <property type="entry name" value="INACTIVE PHENOLPHTHIOCEROL SYNTHESIS POLYKETIDE SYNTHASE TYPE I PKS1-RELATED"/>
    <property type="match status" value="1"/>
</dbReference>
<comment type="cofactor">
    <cofactor evidence="1">
        <name>pantetheine 4'-phosphate</name>
        <dbReference type="ChEBI" id="CHEBI:47942"/>
    </cofactor>
</comment>
<evidence type="ECO:0000259" key="10">
    <source>
        <dbReference type="PROSITE" id="PS50075"/>
    </source>
</evidence>
<dbReference type="Gene3D" id="3.40.366.10">
    <property type="entry name" value="Malonyl-Coenzyme A Acyl Carrier Protein, domain 2"/>
    <property type="match status" value="1"/>
</dbReference>
<evidence type="ECO:0000259" key="11">
    <source>
        <dbReference type="PROSITE" id="PS52004"/>
    </source>
</evidence>
<dbReference type="InterPro" id="IPR016036">
    <property type="entry name" value="Malonyl_transacylase_ACP-bd"/>
</dbReference>
<evidence type="ECO:0000256" key="9">
    <source>
        <dbReference type="SAM" id="MobiDB-lite"/>
    </source>
</evidence>
<evidence type="ECO:0000256" key="5">
    <source>
        <dbReference type="ARBA" id="ARBA00023194"/>
    </source>
</evidence>
<dbReference type="EMBL" id="JBFATE010000029">
    <property type="protein sequence ID" value="MEV5250036.1"/>
    <property type="molecule type" value="Genomic_DNA"/>
</dbReference>
<accession>A0ABV3JQJ7</accession>
<organism evidence="12 13">
    <name type="scientific">Streptomyces werraensis</name>
    <dbReference type="NCBI Taxonomy" id="68284"/>
    <lineage>
        <taxon>Bacteria</taxon>
        <taxon>Bacillati</taxon>
        <taxon>Actinomycetota</taxon>
        <taxon>Actinomycetes</taxon>
        <taxon>Kitasatosporales</taxon>
        <taxon>Streptomycetaceae</taxon>
        <taxon>Streptomyces</taxon>
    </lineage>
</organism>
<dbReference type="Pfam" id="PF00109">
    <property type="entry name" value="ketoacyl-synt"/>
    <property type="match status" value="1"/>
</dbReference>
<dbReference type="Pfam" id="PF00698">
    <property type="entry name" value="Acyl_transf_1"/>
    <property type="match status" value="1"/>
</dbReference>
<dbReference type="SUPFAM" id="SSF53901">
    <property type="entry name" value="Thiolase-like"/>
    <property type="match status" value="1"/>
</dbReference>
<dbReference type="InterPro" id="IPR014031">
    <property type="entry name" value="Ketoacyl_synth_C"/>
</dbReference>
<dbReference type="Gene3D" id="3.30.70.3290">
    <property type="match status" value="1"/>
</dbReference>
<dbReference type="Proteomes" id="UP001552527">
    <property type="component" value="Unassembled WGS sequence"/>
</dbReference>
<feature type="domain" description="Ketosynthase family 3 (KS3)" evidence="11">
    <location>
        <begin position="34"/>
        <end position="461"/>
    </location>
</feature>
<proteinExistence type="predicted"/>
<evidence type="ECO:0000256" key="6">
    <source>
        <dbReference type="ARBA" id="ARBA00023268"/>
    </source>
</evidence>
<dbReference type="Gene3D" id="3.40.50.1820">
    <property type="entry name" value="alpha/beta hydrolase"/>
    <property type="match status" value="1"/>
</dbReference>
<dbReference type="InterPro" id="IPR018201">
    <property type="entry name" value="Ketoacyl_synth_AS"/>
</dbReference>
<dbReference type="InterPro" id="IPR015083">
    <property type="entry name" value="NorB/c/GfsB-D-like_docking"/>
</dbReference>
<feature type="coiled-coil region" evidence="8">
    <location>
        <begin position="2"/>
        <end position="32"/>
    </location>
</feature>
<dbReference type="InterPro" id="IPR001227">
    <property type="entry name" value="Ac_transferase_dom_sf"/>
</dbReference>
<feature type="region of interest" description="Disordered" evidence="9">
    <location>
        <begin position="1389"/>
        <end position="1425"/>
    </location>
</feature>
<dbReference type="InterPro" id="IPR009081">
    <property type="entry name" value="PP-bd_ACP"/>
</dbReference>
<dbReference type="Gene3D" id="3.40.47.10">
    <property type="match status" value="1"/>
</dbReference>
<dbReference type="CDD" id="cd08952">
    <property type="entry name" value="KR_1_SDR_x"/>
    <property type="match status" value="1"/>
</dbReference>
<dbReference type="InterPro" id="IPR016035">
    <property type="entry name" value="Acyl_Trfase/lysoPLipase"/>
</dbReference>
<comment type="caution">
    <text evidence="12">The sequence shown here is derived from an EMBL/GenBank/DDBJ whole genome shotgun (WGS) entry which is preliminary data.</text>
</comment>
<dbReference type="InterPro" id="IPR032821">
    <property type="entry name" value="PKS_assoc"/>
</dbReference>
<evidence type="ECO:0000256" key="8">
    <source>
        <dbReference type="SAM" id="Coils"/>
    </source>
</evidence>
<keyword evidence="13" id="KW-1185">Reference proteome</keyword>
<gene>
    <name evidence="12" type="ORF">AB0K95_33040</name>
</gene>
<dbReference type="Pfam" id="PF02801">
    <property type="entry name" value="Ketoacyl-synt_C"/>
    <property type="match status" value="1"/>
</dbReference>
<dbReference type="PANTHER" id="PTHR43775">
    <property type="entry name" value="FATTY ACID SYNTHASE"/>
    <property type="match status" value="1"/>
</dbReference>
<dbReference type="InterPro" id="IPR036736">
    <property type="entry name" value="ACP-like_sf"/>
</dbReference>
<dbReference type="CDD" id="cd00833">
    <property type="entry name" value="PKS"/>
    <property type="match status" value="1"/>
</dbReference>
<dbReference type="InterPro" id="IPR001031">
    <property type="entry name" value="Thioesterase"/>
</dbReference>
<dbReference type="InterPro" id="IPR013968">
    <property type="entry name" value="PKS_KR"/>
</dbReference>
<dbReference type="SUPFAM" id="SSF51735">
    <property type="entry name" value="NAD(P)-binding Rossmann-fold domains"/>
    <property type="match status" value="2"/>
</dbReference>
<dbReference type="InterPro" id="IPR016039">
    <property type="entry name" value="Thiolase-like"/>
</dbReference>
<dbReference type="InterPro" id="IPR050091">
    <property type="entry name" value="PKS_NRPS_Biosynth_Enz"/>
</dbReference>
<dbReference type="PROSITE" id="PS00012">
    <property type="entry name" value="PHOSPHOPANTETHEINE"/>
    <property type="match status" value="1"/>
</dbReference>
<dbReference type="Pfam" id="PF08659">
    <property type="entry name" value="KR"/>
    <property type="match status" value="1"/>
</dbReference>
<evidence type="ECO:0000256" key="7">
    <source>
        <dbReference type="ARBA" id="ARBA00023315"/>
    </source>
</evidence>
<dbReference type="SMART" id="SM00823">
    <property type="entry name" value="PKS_PP"/>
    <property type="match status" value="1"/>
</dbReference>
<keyword evidence="4" id="KW-0808">Transferase</keyword>
<dbReference type="InterPro" id="IPR057326">
    <property type="entry name" value="KR_dom"/>
</dbReference>
<keyword evidence="2" id="KW-0596">Phosphopantetheine</keyword>
<dbReference type="Pfam" id="PF16197">
    <property type="entry name" value="KAsynt_C_assoc"/>
    <property type="match status" value="1"/>
</dbReference>
<keyword evidence="6" id="KW-0511">Multifunctional enzyme</keyword>
<feature type="domain" description="Carrier" evidence="10">
    <location>
        <begin position="1440"/>
        <end position="1515"/>
    </location>
</feature>
<dbReference type="InterPro" id="IPR014043">
    <property type="entry name" value="Acyl_transferase_dom"/>
</dbReference>
<reference evidence="12 13" key="1">
    <citation type="submission" date="2024-06" db="EMBL/GenBank/DDBJ databases">
        <title>The Natural Products Discovery Center: Release of the First 8490 Sequenced Strains for Exploring Actinobacteria Biosynthetic Diversity.</title>
        <authorList>
            <person name="Kalkreuter E."/>
            <person name="Kautsar S.A."/>
            <person name="Yang D."/>
            <person name="Bader C.D."/>
            <person name="Teijaro C.N."/>
            <person name="Fluegel L."/>
            <person name="Davis C.M."/>
            <person name="Simpson J.R."/>
            <person name="Lauterbach L."/>
            <person name="Steele A.D."/>
            <person name="Gui C."/>
            <person name="Meng S."/>
            <person name="Li G."/>
            <person name="Viehrig K."/>
            <person name="Ye F."/>
            <person name="Su P."/>
            <person name="Kiefer A.F."/>
            <person name="Nichols A."/>
            <person name="Cepeda A.J."/>
            <person name="Yan W."/>
            <person name="Fan B."/>
            <person name="Jiang Y."/>
            <person name="Adhikari A."/>
            <person name="Zheng C.-J."/>
            <person name="Schuster L."/>
            <person name="Cowan T.M."/>
            <person name="Smanski M.J."/>
            <person name="Chevrette M.G."/>
            <person name="De Carvalho L.P.S."/>
            <person name="Shen B."/>
        </authorList>
    </citation>
    <scope>NUCLEOTIDE SEQUENCE [LARGE SCALE GENOMIC DNA]</scope>
    <source>
        <strain evidence="12 13">NPDC052768</strain>
    </source>
</reference>
<dbReference type="InterPro" id="IPR014030">
    <property type="entry name" value="Ketoacyl_synth_N"/>
</dbReference>
<dbReference type="Pfam" id="PF00975">
    <property type="entry name" value="Thioesterase"/>
    <property type="match status" value="1"/>
</dbReference>
<dbReference type="InterPro" id="IPR020806">
    <property type="entry name" value="PKS_PP-bd"/>
</dbReference>
<evidence type="ECO:0000256" key="4">
    <source>
        <dbReference type="ARBA" id="ARBA00022679"/>
    </source>
</evidence>
<dbReference type="InterPro" id="IPR006162">
    <property type="entry name" value="Ppantetheine_attach_site"/>
</dbReference>
<dbReference type="PROSITE" id="PS50075">
    <property type="entry name" value="CARRIER"/>
    <property type="match status" value="1"/>
</dbReference>
<protein>
    <submittedName>
        <fullName evidence="12">Type I polyketide synthase</fullName>
    </submittedName>
</protein>
<dbReference type="SMART" id="SM00825">
    <property type="entry name" value="PKS_KS"/>
    <property type="match status" value="1"/>
</dbReference>
<dbReference type="InterPro" id="IPR029058">
    <property type="entry name" value="AB_hydrolase_fold"/>
</dbReference>
<keyword evidence="5" id="KW-0045">Antibiotic biosynthesis</keyword>
<dbReference type="Gene3D" id="1.10.1200.10">
    <property type="entry name" value="ACP-like"/>
    <property type="match status" value="1"/>
</dbReference>
<dbReference type="SUPFAM" id="SSF53474">
    <property type="entry name" value="alpha/beta-Hydrolases"/>
    <property type="match status" value="1"/>
</dbReference>
<dbReference type="SMART" id="SM00824">
    <property type="entry name" value="PKS_TE"/>
    <property type="match status" value="1"/>
</dbReference>
<keyword evidence="7" id="KW-0012">Acyltransferase</keyword>
<dbReference type="InterPro" id="IPR020802">
    <property type="entry name" value="TesA-like"/>
</dbReference>
<name>A0ABV3JQJ7_9ACTN</name>
<dbReference type="Pfam" id="PF08990">
    <property type="entry name" value="Docking"/>
    <property type="match status" value="1"/>
</dbReference>
<dbReference type="PROSITE" id="PS52004">
    <property type="entry name" value="KS3_2"/>
    <property type="match status" value="1"/>
</dbReference>
<evidence type="ECO:0000313" key="12">
    <source>
        <dbReference type="EMBL" id="MEV5250036.1"/>
    </source>
</evidence>
<dbReference type="PROSITE" id="PS00606">
    <property type="entry name" value="KS3_1"/>
    <property type="match status" value="1"/>
</dbReference>
<dbReference type="SUPFAM" id="SSF52151">
    <property type="entry name" value="FabD/lysophospholipase-like"/>
    <property type="match status" value="1"/>
</dbReference>
<evidence type="ECO:0000256" key="2">
    <source>
        <dbReference type="ARBA" id="ARBA00022450"/>
    </source>
</evidence>